<evidence type="ECO:0000313" key="8">
    <source>
        <dbReference type="EMBL" id="CAC5360203.1"/>
    </source>
</evidence>
<evidence type="ECO:0000313" key="9">
    <source>
        <dbReference type="Proteomes" id="UP000507470"/>
    </source>
</evidence>
<sequence length="263" mass="29598">MFGDRLHVYPIVIAIFVPLTFTITYILAVTSGHVEPAFPYISDTGTKPPESCVFGQLLNIGAVLAFIIFYIRYRQIRTHYEGAGRTKLLKYNTVTFVMGITAALGISLVGNFQETNVIVIHLIGALLAFVVGSIYCWIQTGMSFKMPDLPGNSVIVCRIRTVISVLTFIFIMMLFIFPTLSNQQAPSWVNVTDNTYWKPGKPGYGLRLVGTISEWLLALSTVFFLLTFVKEFKFFRMYTPECMHKDKKITNNYNIEQSGSGLP</sequence>
<evidence type="ECO:0000256" key="5">
    <source>
        <dbReference type="ARBA" id="ARBA00023136"/>
    </source>
</evidence>
<gene>
    <name evidence="8" type="ORF">MCOR_2758</name>
</gene>
<organism evidence="8 9">
    <name type="scientific">Mytilus coruscus</name>
    <name type="common">Sea mussel</name>
    <dbReference type="NCBI Taxonomy" id="42192"/>
    <lineage>
        <taxon>Eukaryota</taxon>
        <taxon>Metazoa</taxon>
        <taxon>Spiralia</taxon>
        <taxon>Lophotrochozoa</taxon>
        <taxon>Mollusca</taxon>
        <taxon>Bivalvia</taxon>
        <taxon>Autobranchia</taxon>
        <taxon>Pteriomorphia</taxon>
        <taxon>Mytilida</taxon>
        <taxon>Mytiloidea</taxon>
        <taxon>Mytilidae</taxon>
        <taxon>Mytilinae</taxon>
        <taxon>Mytilus</taxon>
    </lineage>
</organism>
<dbReference type="GO" id="GO:0012505">
    <property type="term" value="C:endomembrane system"/>
    <property type="evidence" value="ECO:0007669"/>
    <property type="project" value="UniProtKB-SubCell"/>
</dbReference>
<name>A0A6J8A2N0_MYTCO</name>
<evidence type="ECO:0000256" key="6">
    <source>
        <dbReference type="SAM" id="Phobius"/>
    </source>
</evidence>
<evidence type="ECO:0000256" key="1">
    <source>
        <dbReference type="ARBA" id="ARBA00004127"/>
    </source>
</evidence>
<protein>
    <submittedName>
        <fullName evidence="8">DRAM2</fullName>
    </submittedName>
</protein>
<feature type="transmembrane region" description="Helical" evidence="6">
    <location>
        <begin position="53"/>
        <end position="71"/>
    </location>
</feature>
<dbReference type="PANTHER" id="PTHR21324:SF2">
    <property type="entry name" value="EG:22E5.9 PROTEIN"/>
    <property type="match status" value="1"/>
</dbReference>
<dbReference type="Proteomes" id="UP000507470">
    <property type="component" value="Unassembled WGS sequence"/>
</dbReference>
<comment type="subcellular location">
    <subcellularLocation>
        <location evidence="1">Endomembrane system</location>
        <topology evidence="1">Multi-pass membrane protein</topology>
    </subcellularLocation>
</comment>
<keyword evidence="4 6" id="KW-1133">Transmembrane helix</keyword>
<feature type="transmembrane region" description="Helical" evidence="6">
    <location>
        <begin position="91"/>
        <end position="112"/>
    </location>
</feature>
<feature type="domain" description="CWH43-like N-terminal" evidence="7">
    <location>
        <begin position="9"/>
        <end position="233"/>
    </location>
</feature>
<feature type="transmembrane region" description="Helical" evidence="6">
    <location>
        <begin position="118"/>
        <end position="138"/>
    </location>
</feature>
<evidence type="ECO:0000256" key="2">
    <source>
        <dbReference type="ARBA" id="ARBA00006565"/>
    </source>
</evidence>
<keyword evidence="3 6" id="KW-0812">Transmembrane</keyword>
<comment type="similarity">
    <text evidence="2">Belongs to the DRAM/TMEM150 family.</text>
</comment>
<dbReference type="AlphaFoldDB" id="A0A6J8A2N0"/>
<dbReference type="OrthoDB" id="191706at2759"/>
<dbReference type="InterPro" id="IPR019402">
    <property type="entry name" value="CWH43_N"/>
</dbReference>
<dbReference type="PANTHER" id="PTHR21324">
    <property type="entry name" value="FASTING-INDUCIBLE INTEGRAL MEMBRANE PROTEIN TM6P1-RELATED"/>
    <property type="match status" value="1"/>
</dbReference>
<proteinExistence type="inferred from homology"/>
<reference evidence="8 9" key="1">
    <citation type="submission" date="2020-06" db="EMBL/GenBank/DDBJ databases">
        <authorList>
            <person name="Li R."/>
            <person name="Bekaert M."/>
        </authorList>
    </citation>
    <scope>NUCLEOTIDE SEQUENCE [LARGE SCALE GENOMIC DNA]</scope>
    <source>
        <strain evidence="9">wild</strain>
    </source>
</reference>
<dbReference type="InterPro" id="IPR050911">
    <property type="entry name" value="DRAM/TMEM150_Autophagy_Mod"/>
</dbReference>
<accession>A0A6J8A2N0</accession>
<evidence type="ECO:0000259" key="7">
    <source>
        <dbReference type="Pfam" id="PF10277"/>
    </source>
</evidence>
<keyword evidence="5 6" id="KW-0472">Membrane</keyword>
<evidence type="ECO:0000256" key="4">
    <source>
        <dbReference type="ARBA" id="ARBA00022989"/>
    </source>
</evidence>
<feature type="transmembrane region" description="Helical" evidence="6">
    <location>
        <begin position="12"/>
        <end position="33"/>
    </location>
</feature>
<keyword evidence="9" id="KW-1185">Reference proteome</keyword>
<feature type="transmembrane region" description="Helical" evidence="6">
    <location>
        <begin position="159"/>
        <end position="180"/>
    </location>
</feature>
<dbReference type="Pfam" id="PF10277">
    <property type="entry name" value="Frag1"/>
    <property type="match status" value="1"/>
</dbReference>
<dbReference type="EMBL" id="CACVKT020000551">
    <property type="protein sequence ID" value="CAC5360203.1"/>
    <property type="molecule type" value="Genomic_DNA"/>
</dbReference>
<feature type="transmembrane region" description="Helical" evidence="6">
    <location>
        <begin position="204"/>
        <end position="229"/>
    </location>
</feature>
<evidence type="ECO:0000256" key="3">
    <source>
        <dbReference type="ARBA" id="ARBA00022692"/>
    </source>
</evidence>